<dbReference type="InterPro" id="IPR009569">
    <property type="entry name" value="AA_synth_put"/>
</dbReference>
<dbReference type="OrthoDB" id="9803312at2"/>
<organism evidence="1 2">
    <name type="scientific">Lutimaribacter saemankumensis</name>
    <dbReference type="NCBI Taxonomy" id="490829"/>
    <lineage>
        <taxon>Bacteria</taxon>
        <taxon>Pseudomonadati</taxon>
        <taxon>Pseudomonadota</taxon>
        <taxon>Alphaproteobacteria</taxon>
        <taxon>Rhodobacterales</taxon>
        <taxon>Roseobacteraceae</taxon>
        <taxon>Lutimaribacter</taxon>
    </lineage>
</organism>
<accession>A0A1G8HXM5</accession>
<reference evidence="1 2" key="1">
    <citation type="submission" date="2016-10" db="EMBL/GenBank/DDBJ databases">
        <authorList>
            <person name="de Groot N.N."/>
        </authorList>
    </citation>
    <scope>NUCLEOTIDE SEQUENCE [LARGE SCALE GENOMIC DNA]</scope>
    <source>
        <strain evidence="1 2">DSM 28010</strain>
    </source>
</reference>
<name>A0A1G8HXM5_9RHOB</name>
<proteinExistence type="predicted"/>
<dbReference type="STRING" id="490829.SAMN05421850_101689"/>
<dbReference type="RefSeq" id="WP_090026449.1">
    <property type="nucleotide sequence ID" value="NZ_FNEB01000001.1"/>
</dbReference>
<protein>
    <submittedName>
        <fullName evidence="1">Amino acid synthesis</fullName>
    </submittedName>
</protein>
<keyword evidence="2" id="KW-1185">Reference proteome</keyword>
<dbReference type="AlphaFoldDB" id="A0A1G8HXM5"/>
<sequence length="182" mass="19114">MTDVRKTVFFRENITADEMGRSSDPITRVAVAAVLRNPFAGVDQEDLSQLFELSAELGQSLADELVNMLSEAPVCYGKAALIGSSGAMEHGAAVLHPALGKPVRAAIGGGKALMPSNHKVGPLGGCIDLPLGHKDEPWSFDHIDTMTLCVPDAPRADEIVLCIGLSDGTRANPRVGKGPTQS</sequence>
<evidence type="ECO:0000313" key="1">
    <source>
        <dbReference type="EMBL" id="SDI11465.1"/>
    </source>
</evidence>
<dbReference type="Gene3D" id="3.30.1330.110">
    <property type="entry name" value="BB2672"/>
    <property type="match status" value="1"/>
</dbReference>
<dbReference type="InterPro" id="IPR035936">
    <property type="entry name" value="BB2672"/>
</dbReference>
<dbReference type="Pfam" id="PF06684">
    <property type="entry name" value="AA_synth"/>
    <property type="match status" value="1"/>
</dbReference>
<gene>
    <name evidence="1" type="ORF">SAMN05421850_101689</name>
</gene>
<dbReference type="Proteomes" id="UP000199340">
    <property type="component" value="Unassembled WGS sequence"/>
</dbReference>
<dbReference type="SUPFAM" id="SSF160519">
    <property type="entry name" value="BB2672-like"/>
    <property type="match status" value="1"/>
</dbReference>
<evidence type="ECO:0000313" key="2">
    <source>
        <dbReference type="Proteomes" id="UP000199340"/>
    </source>
</evidence>
<dbReference type="EMBL" id="FNEB01000001">
    <property type="protein sequence ID" value="SDI11465.1"/>
    <property type="molecule type" value="Genomic_DNA"/>
</dbReference>